<feature type="compositionally biased region" description="Basic and acidic residues" evidence="1">
    <location>
        <begin position="131"/>
        <end position="140"/>
    </location>
</feature>
<accession>A0AAN9F069</accession>
<evidence type="ECO:0000313" key="3">
    <source>
        <dbReference type="Proteomes" id="UP001372338"/>
    </source>
</evidence>
<dbReference type="EMBL" id="JAYWIO010000004">
    <property type="protein sequence ID" value="KAK7267212.1"/>
    <property type="molecule type" value="Genomic_DNA"/>
</dbReference>
<name>A0AAN9F069_CROPI</name>
<gene>
    <name evidence="2" type="ORF">RIF29_19877</name>
</gene>
<dbReference type="AlphaFoldDB" id="A0AAN9F069"/>
<sequence>MQSPSENQGGDSVEKRQVVINNEGDSEEALHGDWLVVRRRKKWGTDKRKGLVSEKNKEKLFQSLPTESSSQRVLHAHDKVEMGSPHLLAFPTSASIGNRSRGTSYSNEKKRARRDSQHVANQEVGGNRIPKAKDTTMHKPTAKDVRLNGESKPSGTNSVSQLGNTKNFSGIVISPNLLLGSTLGNKGKEVKGRPPDPSRKLGAVVSKLDDIHLEGGRKDGTVVHTVDDASGMLLDSRQ</sequence>
<feature type="compositionally biased region" description="Polar residues" evidence="1">
    <location>
        <begin position="92"/>
        <end position="106"/>
    </location>
</feature>
<feature type="region of interest" description="Disordered" evidence="1">
    <location>
        <begin position="1"/>
        <end position="31"/>
    </location>
</feature>
<evidence type="ECO:0000313" key="2">
    <source>
        <dbReference type="EMBL" id="KAK7267212.1"/>
    </source>
</evidence>
<protein>
    <submittedName>
        <fullName evidence="2">Uncharacterized protein</fullName>
    </submittedName>
</protein>
<keyword evidence="3" id="KW-1185">Reference proteome</keyword>
<evidence type="ECO:0000256" key="1">
    <source>
        <dbReference type="SAM" id="MobiDB-lite"/>
    </source>
</evidence>
<reference evidence="2 3" key="1">
    <citation type="submission" date="2024-01" db="EMBL/GenBank/DDBJ databases">
        <title>The genomes of 5 underutilized Papilionoideae crops provide insights into root nodulation and disease resistanc.</title>
        <authorList>
            <person name="Yuan L."/>
        </authorList>
    </citation>
    <scope>NUCLEOTIDE SEQUENCE [LARGE SCALE GENOMIC DNA]</scope>
    <source>
        <strain evidence="2">ZHUSHIDOU_FW_LH</strain>
        <tissue evidence="2">Leaf</tissue>
    </source>
</reference>
<dbReference type="Proteomes" id="UP001372338">
    <property type="component" value="Unassembled WGS sequence"/>
</dbReference>
<comment type="caution">
    <text evidence="2">The sequence shown here is derived from an EMBL/GenBank/DDBJ whole genome shotgun (WGS) entry which is preliminary data.</text>
</comment>
<feature type="compositionally biased region" description="Polar residues" evidence="1">
    <location>
        <begin position="151"/>
        <end position="164"/>
    </location>
</feature>
<feature type="compositionally biased region" description="Polar residues" evidence="1">
    <location>
        <begin position="1"/>
        <end position="10"/>
    </location>
</feature>
<feature type="region of interest" description="Disordered" evidence="1">
    <location>
        <begin position="90"/>
        <end position="140"/>
    </location>
</feature>
<organism evidence="2 3">
    <name type="scientific">Crotalaria pallida</name>
    <name type="common">Smooth rattlebox</name>
    <name type="synonym">Crotalaria striata</name>
    <dbReference type="NCBI Taxonomy" id="3830"/>
    <lineage>
        <taxon>Eukaryota</taxon>
        <taxon>Viridiplantae</taxon>
        <taxon>Streptophyta</taxon>
        <taxon>Embryophyta</taxon>
        <taxon>Tracheophyta</taxon>
        <taxon>Spermatophyta</taxon>
        <taxon>Magnoliopsida</taxon>
        <taxon>eudicotyledons</taxon>
        <taxon>Gunneridae</taxon>
        <taxon>Pentapetalae</taxon>
        <taxon>rosids</taxon>
        <taxon>fabids</taxon>
        <taxon>Fabales</taxon>
        <taxon>Fabaceae</taxon>
        <taxon>Papilionoideae</taxon>
        <taxon>50 kb inversion clade</taxon>
        <taxon>genistoids sensu lato</taxon>
        <taxon>core genistoids</taxon>
        <taxon>Crotalarieae</taxon>
        <taxon>Crotalaria</taxon>
    </lineage>
</organism>
<feature type="region of interest" description="Disordered" evidence="1">
    <location>
        <begin position="145"/>
        <end position="164"/>
    </location>
</feature>
<proteinExistence type="predicted"/>